<evidence type="ECO:0000313" key="1">
    <source>
        <dbReference type="EMBL" id="KAK2708129.1"/>
    </source>
</evidence>
<accession>A0AA88HJB9</accession>
<organism evidence="1 2">
    <name type="scientific">Artemia franciscana</name>
    <name type="common">Brine shrimp</name>
    <name type="synonym">Artemia sanfranciscana</name>
    <dbReference type="NCBI Taxonomy" id="6661"/>
    <lineage>
        <taxon>Eukaryota</taxon>
        <taxon>Metazoa</taxon>
        <taxon>Ecdysozoa</taxon>
        <taxon>Arthropoda</taxon>
        <taxon>Crustacea</taxon>
        <taxon>Branchiopoda</taxon>
        <taxon>Anostraca</taxon>
        <taxon>Artemiidae</taxon>
        <taxon>Artemia</taxon>
    </lineage>
</organism>
<evidence type="ECO:0000313" key="2">
    <source>
        <dbReference type="Proteomes" id="UP001187531"/>
    </source>
</evidence>
<proteinExistence type="predicted"/>
<dbReference type="Proteomes" id="UP001187531">
    <property type="component" value="Unassembled WGS sequence"/>
</dbReference>
<dbReference type="AlphaFoldDB" id="A0AA88HJB9"/>
<dbReference type="EMBL" id="JAVRJZ010000018">
    <property type="protein sequence ID" value="KAK2708129.1"/>
    <property type="molecule type" value="Genomic_DNA"/>
</dbReference>
<name>A0AA88HJB9_ARTSF</name>
<sequence length="764" mass="88192">MSLYFLGYTNEKDIKLPDNFTEGYIYDGNWRLIGHQLALAIIENIIFTYILVRGVRIRPKPWARELGNKLHRLKLKSHVRTTITKRDVSGDMMIVQRINDFLLKLLRAEECFEETICRILPNNLRAANVNGSKTIQQTDISSGDPEFSGGRSLSEVLPYNMKINIELNQSPRSSANATLMLPMSYSRKVRKRRDGWGFNIRNLKRRFLDERVFKMKLKNFVSNRYRTTMDYIPLTKLLSTSRMRSMMGFKNKFDPQSRSEPNPHSLITAVDGSSTERKTLDMYQAAHNLDYQRVSSDRDNLSRRRLYVTPPLLRTTDFPKEKLEQKNLKLHRSANIASQRFSTANLSHSNVASRILKVASPVSRKETTMSRIPDVSVGGLMKTDNRQPFSYHYNNHQRQTIDQAPSFYRSNTATPKFNYGSSVLSSYNIQRNSENSKHQLPAREKLAETLEIQETGSISADQVYQTSPIYLQRGDHKKHYQAKEHKVNKPSVSPYVNVKFTQQNLTKSKHVLPIVHSYEGRLIPRVEPDKISIKNLEFDVSLSKNTSITRKTPPTLSLANHKKYPKETLGGHGHQTLKSNDNLKSDAIFKSVGPTNYVNQEDSFRRTIPSNYSDQVNEFISVRQSYLQEIQKSIQKAISAIGDLFGLPDLLMDELGEKGDVDAIGFYYDAVWDVFIYVIVINTVWPIIFGNKAVKGKYDNLPNWVYKSFEFWEQTLLPKLGIDVVRRGRKLTNRHDELLQQTLKLFVESIVSKEKLEHLFKKYQ</sequence>
<comment type="caution">
    <text evidence="1">The sequence shown here is derived from an EMBL/GenBank/DDBJ whole genome shotgun (WGS) entry which is preliminary data.</text>
</comment>
<protein>
    <submittedName>
        <fullName evidence="1">Uncharacterized protein</fullName>
    </submittedName>
</protein>
<gene>
    <name evidence="1" type="ORF">QYM36_013893</name>
</gene>
<reference evidence="1" key="1">
    <citation type="submission" date="2023-07" db="EMBL/GenBank/DDBJ databases">
        <title>Chromosome-level genome assembly of Artemia franciscana.</title>
        <authorList>
            <person name="Jo E."/>
        </authorList>
    </citation>
    <scope>NUCLEOTIDE SEQUENCE</scope>
    <source>
        <tissue evidence="1">Whole body</tissue>
    </source>
</reference>
<keyword evidence="2" id="KW-1185">Reference proteome</keyword>